<dbReference type="InterPro" id="IPR039426">
    <property type="entry name" value="TonB-dep_rcpt-like"/>
</dbReference>
<keyword evidence="13" id="KW-0675">Receptor</keyword>
<dbReference type="InterPro" id="IPR000531">
    <property type="entry name" value="Beta-barrel_TonB"/>
</dbReference>
<evidence type="ECO:0000256" key="3">
    <source>
        <dbReference type="ARBA" id="ARBA00022452"/>
    </source>
</evidence>
<dbReference type="Proteomes" id="UP001220610">
    <property type="component" value="Chromosome"/>
</dbReference>
<dbReference type="AlphaFoldDB" id="A0AAJ5WWS1"/>
<keyword evidence="7 8" id="KW-0998">Cell outer membrane</keyword>
<dbReference type="Pfam" id="PF00593">
    <property type="entry name" value="TonB_dep_Rec_b-barrel"/>
    <property type="match status" value="1"/>
</dbReference>
<keyword evidence="5 9" id="KW-0798">TonB box</keyword>
<accession>A0AAJ5WWS1</accession>
<comment type="similarity">
    <text evidence="8 9">Belongs to the TonB-dependent receptor family.</text>
</comment>
<feature type="chain" id="PRO_5042549060" evidence="10">
    <location>
        <begin position="25"/>
        <end position="979"/>
    </location>
</feature>
<evidence type="ECO:0000313" key="14">
    <source>
        <dbReference type="Proteomes" id="UP001220610"/>
    </source>
</evidence>
<feature type="domain" description="TonB-dependent receptor-like beta-barrel" evidence="11">
    <location>
        <begin position="391"/>
        <end position="943"/>
    </location>
</feature>
<evidence type="ECO:0000256" key="1">
    <source>
        <dbReference type="ARBA" id="ARBA00004571"/>
    </source>
</evidence>
<dbReference type="InterPro" id="IPR036942">
    <property type="entry name" value="Beta-barrel_TonB_sf"/>
</dbReference>
<keyword evidence="4 8" id="KW-0812">Transmembrane</keyword>
<dbReference type="GO" id="GO:0009279">
    <property type="term" value="C:cell outer membrane"/>
    <property type="evidence" value="ECO:0007669"/>
    <property type="project" value="UniProtKB-SubCell"/>
</dbReference>
<evidence type="ECO:0000256" key="5">
    <source>
        <dbReference type="ARBA" id="ARBA00023077"/>
    </source>
</evidence>
<dbReference type="PROSITE" id="PS52016">
    <property type="entry name" value="TONB_DEPENDENT_REC_3"/>
    <property type="match status" value="1"/>
</dbReference>
<reference evidence="13" key="1">
    <citation type="submission" date="2023-03" db="EMBL/GenBank/DDBJ databases">
        <title>Andean soil-derived lignocellulolytic bacterial consortium as a source of novel taxa and putative plastic-active enzymes.</title>
        <authorList>
            <person name="Diaz-Garcia L."/>
            <person name="Chuvochina M."/>
            <person name="Feuerriegel G."/>
            <person name="Bunk B."/>
            <person name="Sproer C."/>
            <person name="Streit W.R."/>
            <person name="Rodriguez L.M."/>
            <person name="Overmann J."/>
            <person name="Jimenez D.J."/>
        </authorList>
    </citation>
    <scope>NUCLEOTIDE SEQUENCE</scope>
    <source>
        <strain evidence="13">MAG 7</strain>
    </source>
</reference>
<evidence type="ECO:0000256" key="7">
    <source>
        <dbReference type="ARBA" id="ARBA00023237"/>
    </source>
</evidence>
<comment type="subcellular location">
    <subcellularLocation>
        <location evidence="1 8">Cell outer membrane</location>
        <topology evidence="1 8">Multi-pass membrane protein</topology>
    </subcellularLocation>
</comment>
<dbReference type="NCBIfam" id="TIGR04057">
    <property type="entry name" value="SusC_RagA_signa"/>
    <property type="match status" value="1"/>
</dbReference>
<organism evidence="13 14">
    <name type="scientific">Candidatus Pseudobacter hemicellulosilyticus</name>
    <dbReference type="NCBI Taxonomy" id="3121375"/>
    <lineage>
        <taxon>Bacteria</taxon>
        <taxon>Pseudomonadati</taxon>
        <taxon>Bacteroidota</taxon>
        <taxon>Chitinophagia</taxon>
        <taxon>Chitinophagales</taxon>
        <taxon>Chitinophagaceae</taxon>
        <taxon>Pseudobacter</taxon>
    </lineage>
</organism>
<evidence type="ECO:0000256" key="4">
    <source>
        <dbReference type="ARBA" id="ARBA00022692"/>
    </source>
</evidence>
<dbReference type="Gene3D" id="2.170.130.10">
    <property type="entry name" value="TonB-dependent receptor, plug domain"/>
    <property type="match status" value="1"/>
</dbReference>
<feature type="domain" description="TonB-dependent receptor plug" evidence="12">
    <location>
        <begin position="117"/>
        <end position="232"/>
    </location>
</feature>
<dbReference type="InterPro" id="IPR037066">
    <property type="entry name" value="Plug_dom_sf"/>
</dbReference>
<evidence type="ECO:0000256" key="6">
    <source>
        <dbReference type="ARBA" id="ARBA00023136"/>
    </source>
</evidence>
<dbReference type="InterPro" id="IPR012910">
    <property type="entry name" value="Plug_dom"/>
</dbReference>
<evidence type="ECO:0000256" key="10">
    <source>
        <dbReference type="SAM" id="SignalP"/>
    </source>
</evidence>
<evidence type="ECO:0000313" key="13">
    <source>
        <dbReference type="EMBL" id="WEK36988.1"/>
    </source>
</evidence>
<keyword evidence="6 8" id="KW-0472">Membrane</keyword>
<keyword evidence="2 8" id="KW-0813">Transport</keyword>
<dbReference type="Gene3D" id="2.40.170.20">
    <property type="entry name" value="TonB-dependent receptor, beta-barrel domain"/>
    <property type="match status" value="1"/>
</dbReference>
<name>A0AAJ5WWS1_9BACT</name>
<dbReference type="NCBIfam" id="TIGR04056">
    <property type="entry name" value="OMP_RagA_SusC"/>
    <property type="match status" value="1"/>
</dbReference>
<evidence type="ECO:0000256" key="2">
    <source>
        <dbReference type="ARBA" id="ARBA00022448"/>
    </source>
</evidence>
<protein>
    <submittedName>
        <fullName evidence="13">TonB-dependent receptor</fullName>
    </submittedName>
</protein>
<dbReference type="InterPro" id="IPR023997">
    <property type="entry name" value="TonB-dep_OMP_SusC/RagA_CS"/>
</dbReference>
<dbReference type="Pfam" id="PF07715">
    <property type="entry name" value="Plug"/>
    <property type="match status" value="1"/>
</dbReference>
<dbReference type="EMBL" id="CP119311">
    <property type="protein sequence ID" value="WEK36988.1"/>
    <property type="molecule type" value="Genomic_DNA"/>
</dbReference>
<dbReference type="PROSITE" id="PS00018">
    <property type="entry name" value="EF_HAND_1"/>
    <property type="match status" value="1"/>
</dbReference>
<dbReference type="Pfam" id="PF13715">
    <property type="entry name" value="CarbopepD_reg_2"/>
    <property type="match status" value="1"/>
</dbReference>
<keyword evidence="10" id="KW-0732">Signal</keyword>
<dbReference type="SUPFAM" id="SSF49464">
    <property type="entry name" value="Carboxypeptidase regulatory domain-like"/>
    <property type="match status" value="1"/>
</dbReference>
<feature type="signal peptide" evidence="10">
    <location>
        <begin position="1"/>
        <end position="24"/>
    </location>
</feature>
<evidence type="ECO:0000256" key="9">
    <source>
        <dbReference type="RuleBase" id="RU003357"/>
    </source>
</evidence>
<dbReference type="InterPro" id="IPR018247">
    <property type="entry name" value="EF_Hand_1_Ca_BS"/>
</dbReference>
<proteinExistence type="inferred from homology"/>
<dbReference type="InterPro" id="IPR023996">
    <property type="entry name" value="TonB-dep_OMP_SusC/RagA"/>
</dbReference>
<evidence type="ECO:0000256" key="8">
    <source>
        <dbReference type="PROSITE-ProRule" id="PRU01360"/>
    </source>
</evidence>
<dbReference type="InterPro" id="IPR008969">
    <property type="entry name" value="CarboxyPept-like_regulatory"/>
</dbReference>
<sequence>MKSLSAHRLLLLLAFTLLATAAIAQQPDITVTGTVKDEKGDPVQLASINIVGSTRGTVSDEKGQFQLMAPADALLRISHISFDTLLVKAQPVLVITLRSLSGSLNEVIVIGYGTARRKEVTGSIATVTAKDFQQGAITTPEQLIAGKVAGVSITSNGGAPGAGSVIRIRGGASLNASNDPLIVVDGVPLSGNNIYGASNPLSLINPNDIASFNVLKDAAATAIYGSRASNGVILITTKKGSGGAAQFNFSTQVSLSTLVKKVDVLSADQFRKYVDSVGGNQFRPMLGNASTDWQEEIYQSAVSTDNNLSVAGTFKNIPYRVSAGYMNQDGILRTDNLQRFSGGIALSPRLLKDHLKIDINLKGAYSKARFANNAAISSAVYFDPTQPVHASSPFGNYYEWVTSDPGSTEVTLNKLAPRNPVALLELYRNSSTVQRSFGNIQFDYKFPFLPDLHANLNLGYDIARGEGNTKVPAYAAQNFLEQGQNNPYSNEIRNKVGEFYFNYVKDLKQLKSNINLVAGYGYYNNLSINDLYPFIRANGDTAEGSKPLFPNDKPENTLISYYGRLIYTFDNRFTLAASLRTDGSSKFSKDTRWGTFPSVALTWQLQREQFLQPVKALSDLKLRLSYGITGNQDGIYNYPYQSVYSLSGEGSGVQFGNTWYSMGTPAAYDAGIRWEQTATTNIGIDYGFLDNRITGSLDYYFKKTKDLLNVIPIPAGSNFSSTILTNVGNVENKGFEFNIGAELVKGSNYSWELGFNVAWNEAEITNLTATKDSTYAGTLVASGRQIHSVGYQPYSFYVYHQQYLDGKPVEGVYADANKDGIINTQDLYRYRSPMPRWIMGLTTRFNYGKWTLSTVLRANVGNYMFNSVATNAVQANMLNPLGYLANTLTDILHTGFINGQVQSDYYVENASFLRMDNLGLSYNLGRILRDKVGVRLQANCQNVFTVTKYSGLDPEIFGGMDNALYPRPRIFVLGASLQF</sequence>
<evidence type="ECO:0000259" key="12">
    <source>
        <dbReference type="Pfam" id="PF07715"/>
    </source>
</evidence>
<gene>
    <name evidence="13" type="ORF">P0Y53_05685</name>
</gene>
<dbReference type="SUPFAM" id="SSF56935">
    <property type="entry name" value="Porins"/>
    <property type="match status" value="1"/>
</dbReference>
<keyword evidence="3 8" id="KW-1134">Transmembrane beta strand</keyword>
<evidence type="ECO:0000259" key="11">
    <source>
        <dbReference type="Pfam" id="PF00593"/>
    </source>
</evidence>